<evidence type="ECO:0000313" key="2">
    <source>
        <dbReference type="Proteomes" id="UP001175228"/>
    </source>
</evidence>
<reference evidence="1" key="1">
    <citation type="submission" date="2023-06" db="EMBL/GenBank/DDBJ databases">
        <authorList>
            <consortium name="Lawrence Berkeley National Laboratory"/>
            <person name="Ahrendt S."/>
            <person name="Sahu N."/>
            <person name="Indic B."/>
            <person name="Wong-Bajracharya J."/>
            <person name="Merenyi Z."/>
            <person name="Ke H.-M."/>
            <person name="Monk M."/>
            <person name="Kocsube S."/>
            <person name="Drula E."/>
            <person name="Lipzen A."/>
            <person name="Balint B."/>
            <person name="Henrissat B."/>
            <person name="Andreopoulos B."/>
            <person name="Martin F.M."/>
            <person name="Harder C.B."/>
            <person name="Rigling D."/>
            <person name="Ford K.L."/>
            <person name="Foster G.D."/>
            <person name="Pangilinan J."/>
            <person name="Papanicolaou A."/>
            <person name="Barry K."/>
            <person name="LaButti K."/>
            <person name="Viragh M."/>
            <person name="Koriabine M."/>
            <person name="Yan M."/>
            <person name="Riley R."/>
            <person name="Champramary S."/>
            <person name="Plett K.L."/>
            <person name="Tsai I.J."/>
            <person name="Slot J."/>
            <person name="Sipos G."/>
            <person name="Plett J."/>
            <person name="Nagy L.G."/>
            <person name="Grigoriev I.V."/>
        </authorList>
    </citation>
    <scope>NUCLEOTIDE SEQUENCE</scope>
    <source>
        <strain evidence="1">HWK02</strain>
    </source>
</reference>
<sequence length="333" mass="38201">MTKAPSEVPTMRVLLKRPIKRLDRKRAYEAEKLEMHSAATFPAVHVDIEHVDMGGQRQWLGLGSDYGYGVRRERSDSLEVQIERELERRGYGSRKSFRALFQDIFLVEDTSNLFGRVFPPSTDHATSIRHALVTHETNVYDIRLADVGPQLAANATVGIPVEIVDPTFDDEMTGTQRLHERESAIHRPKLHVDTSVNETNNTEINYIIRRHLPEVFAAVLRKSIPVRDSCPTTAASRFCASPTTYIHTSRSHLIDRTPDYKLLECWPTSSMIPRWSIWAEIPLSPLIRRPWMLKNIRPEWGTLVYYSILIAANIRRAIPVPHKHTTLRLDDVL</sequence>
<keyword evidence="2" id="KW-1185">Reference proteome</keyword>
<comment type="caution">
    <text evidence="1">The sequence shown here is derived from an EMBL/GenBank/DDBJ whole genome shotgun (WGS) entry which is preliminary data.</text>
</comment>
<dbReference type="Proteomes" id="UP001175228">
    <property type="component" value="Unassembled WGS sequence"/>
</dbReference>
<evidence type="ECO:0000313" key="1">
    <source>
        <dbReference type="EMBL" id="KAK0504541.1"/>
    </source>
</evidence>
<protein>
    <submittedName>
        <fullName evidence="1">Uncharacterized protein</fullName>
    </submittedName>
</protein>
<proteinExistence type="predicted"/>
<gene>
    <name evidence="1" type="ORF">EDD18DRAFT_1397256</name>
</gene>
<dbReference type="EMBL" id="JAUEPU010000002">
    <property type="protein sequence ID" value="KAK0504541.1"/>
    <property type="molecule type" value="Genomic_DNA"/>
</dbReference>
<accession>A0AA39QLH4</accession>
<dbReference type="AlphaFoldDB" id="A0AA39QLH4"/>
<organism evidence="1 2">
    <name type="scientific">Armillaria luteobubalina</name>
    <dbReference type="NCBI Taxonomy" id="153913"/>
    <lineage>
        <taxon>Eukaryota</taxon>
        <taxon>Fungi</taxon>
        <taxon>Dikarya</taxon>
        <taxon>Basidiomycota</taxon>
        <taxon>Agaricomycotina</taxon>
        <taxon>Agaricomycetes</taxon>
        <taxon>Agaricomycetidae</taxon>
        <taxon>Agaricales</taxon>
        <taxon>Marasmiineae</taxon>
        <taxon>Physalacriaceae</taxon>
        <taxon>Armillaria</taxon>
    </lineage>
</organism>
<name>A0AA39QLH4_9AGAR</name>